<dbReference type="Gene3D" id="1.10.357.10">
    <property type="entry name" value="Tetracycline Repressor, domain 2"/>
    <property type="match status" value="1"/>
</dbReference>
<dbReference type="InterPro" id="IPR011075">
    <property type="entry name" value="TetR_C"/>
</dbReference>
<evidence type="ECO:0000256" key="4">
    <source>
        <dbReference type="PROSITE-ProRule" id="PRU00335"/>
    </source>
</evidence>
<dbReference type="GO" id="GO:0003700">
    <property type="term" value="F:DNA-binding transcription factor activity"/>
    <property type="evidence" value="ECO:0007669"/>
    <property type="project" value="TreeGrafter"/>
</dbReference>
<organism evidence="6 7">
    <name type="scientific">Pannus brasiliensis CCIBt3594</name>
    <dbReference type="NCBI Taxonomy" id="1427578"/>
    <lineage>
        <taxon>Bacteria</taxon>
        <taxon>Bacillati</taxon>
        <taxon>Cyanobacteriota</taxon>
        <taxon>Cyanophyceae</taxon>
        <taxon>Oscillatoriophycideae</taxon>
        <taxon>Chroococcales</taxon>
        <taxon>Microcystaceae</taxon>
        <taxon>Pannus</taxon>
    </lineage>
</organism>
<feature type="domain" description="HTH tetR-type" evidence="5">
    <location>
        <begin position="9"/>
        <end position="69"/>
    </location>
</feature>
<evidence type="ECO:0000256" key="2">
    <source>
        <dbReference type="ARBA" id="ARBA00023125"/>
    </source>
</evidence>
<gene>
    <name evidence="6" type="ORF">V0288_24660</name>
</gene>
<dbReference type="PROSITE" id="PS50977">
    <property type="entry name" value="HTH_TETR_2"/>
    <property type="match status" value="1"/>
</dbReference>
<feature type="DNA-binding region" description="H-T-H motif" evidence="4">
    <location>
        <begin position="32"/>
        <end position="51"/>
    </location>
</feature>
<keyword evidence="2 4" id="KW-0238">DNA-binding</keyword>
<dbReference type="EMBL" id="JBAFSM010000093">
    <property type="protein sequence ID" value="MEG3440342.1"/>
    <property type="molecule type" value="Genomic_DNA"/>
</dbReference>
<accession>A0AAW9QRC6</accession>
<dbReference type="InterPro" id="IPR009057">
    <property type="entry name" value="Homeodomain-like_sf"/>
</dbReference>
<dbReference type="PANTHER" id="PTHR30055:SF226">
    <property type="entry name" value="HTH-TYPE TRANSCRIPTIONAL REGULATOR PKSA"/>
    <property type="match status" value="1"/>
</dbReference>
<dbReference type="AlphaFoldDB" id="A0AAW9QRC6"/>
<protein>
    <submittedName>
        <fullName evidence="6">TetR/AcrR family transcriptional regulator</fullName>
    </submittedName>
</protein>
<dbReference type="Pfam" id="PF16859">
    <property type="entry name" value="TetR_C_11"/>
    <property type="match status" value="1"/>
</dbReference>
<evidence type="ECO:0000313" key="6">
    <source>
        <dbReference type="EMBL" id="MEG3440342.1"/>
    </source>
</evidence>
<evidence type="ECO:0000313" key="7">
    <source>
        <dbReference type="Proteomes" id="UP001328733"/>
    </source>
</evidence>
<dbReference type="PRINTS" id="PR00455">
    <property type="entry name" value="HTHTETR"/>
</dbReference>
<dbReference type="Pfam" id="PF00440">
    <property type="entry name" value="TetR_N"/>
    <property type="match status" value="1"/>
</dbReference>
<dbReference type="InterPro" id="IPR036271">
    <property type="entry name" value="Tet_transcr_reg_TetR-rel_C_sf"/>
</dbReference>
<dbReference type="SUPFAM" id="SSF48498">
    <property type="entry name" value="Tetracyclin repressor-like, C-terminal domain"/>
    <property type="match status" value="1"/>
</dbReference>
<reference evidence="6 7" key="1">
    <citation type="submission" date="2024-01" db="EMBL/GenBank/DDBJ databases">
        <title>Genomic insights into the taxonomy and metabolism of the cyanobacterium Pannus brasiliensis CCIBt3594.</title>
        <authorList>
            <person name="Machado M."/>
            <person name="Botero N.B."/>
            <person name="Andreote A.P.D."/>
            <person name="Feitosa A.M.T."/>
            <person name="Popin R."/>
            <person name="Sivonen K."/>
            <person name="Fiore M.F."/>
        </authorList>
    </citation>
    <scope>NUCLEOTIDE SEQUENCE [LARGE SCALE GENOMIC DNA]</scope>
    <source>
        <strain evidence="6 7">CCIBt3594</strain>
    </source>
</reference>
<keyword evidence="3" id="KW-0804">Transcription</keyword>
<evidence type="ECO:0000256" key="3">
    <source>
        <dbReference type="ARBA" id="ARBA00023163"/>
    </source>
</evidence>
<sequence length="199" mass="22520">MNTLTPKRQITRTRLIEAGTEVFAREGVLGATTREIARVAGVNEVTLFRYFPNKEELLAAVIEGVSARQVAILSERVEWTGEVEPDIRAFAHLYNTMLEDNEALIRTFIGEAKRYPEAARRILVEAAAPLRERLVFYLREAIKRGTVRRDIKPKLAVDLFAGTLLAGMLRRTLNTNSLGYSPEDYLETSITFFCRAITE</sequence>
<evidence type="ECO:0000259" key="5">
    <source>
        <dbReference type="PROSITE" id="PS50977"/>
    </source>
</evidence>
<dbReference type="SUPFAM" id="SSF46689">
    <property type="entry name" value="Homeodomain-like"/>
    <property type="match status" value="1"/>
</dbReference>
<dbReference type="Gene3D" id="1.10.10.60">
    <property type="entry name" value="Homeodomain-like"/>
    <property type="match status" value="1"/>
</dbReference>
<keyword evidence="7" id="KW-1185">Reference proteome</keyword>
<name>A0AAW9QRC6_9CHRO</name>
<dbReference type="Proteomes" id="UP001328733">
    <property type="component" value="Unassembled WGS sequence"/>
</dbReference>
<dbReference type="InterPro" id="IPR001647">
    <property type="entry name" value="HTH_TetR"/>
</dbReference>
<keyword evidence="1" id="KW-0805">Transcription regulation</keyword>
<evidence type="ECO:0000256" key="1">
    <source>
        <dbReference type="ARBA" id="ARBA00023015"/>
    </source>
</evidence>
<proteinExistence type="predicted"/>
<dbReference type="PANTHER" id="PTHR30055">
    <property type="entry name" value="HTH-TYPE TRANSCRIPTIONAL REGULATOR RUTR"/>
    <property type="match status" value="1"/>
</dbReference>
<dbReference type="InterPro" id="IPR050109">
    <property type="entry name" value="HTH-type_TetR-like_transc_reg"/>
</dbReference>
<dbReference type="RefSeq" id="WP_332867810.1">
    <property type="nucleotide sequence ID" value="NZ_JBAFSM010000093.1"/>
</dbReference>
<comment type="caution">
    <text evidence="6">The sequence shown here is derived from an EMBL/GenBank/DDBJ whole genome shotgun (WGS) entry which is preliminary data.</text>
</comment>
<dbReference type="GO" id="GO:0000976">
    <property type="term" value="F:transcription cis-regulatory region binding"/>
    <property type="evidence" value="ECO:0007669"/>
    <property type="project" value="TreeGrafter"/>
</dbReference>